<dbReference type="SUPFAM" id="SSF48403">
    <property type="entry name" value="Ankyrin repeat"/>
    <property type="match status" value="1"/>
</dbReference>
<dbReference type="AlphaFoldDB" id="A0A1M4UCW7"/>
<accession>A0A1M4UCW7</accession>
<dbReference type="Pfam" id="PF12796">
    <property type="entry name" value="Ank_2"/>
    <property type="match status" value="1"/>
</dbReference>
<dbReference type="Gene3D" id="1.25.40.20">
    <property type="entry name" value="Ankyrin repeat-containing domain"/>
    <property type="match status" value="1"/>
</dbReference>
<dbReference type="PANTHER" id="PTHR24198:SF165">
    <property type="entry name" value="ANKYRIN REPEAT-CONTAINING PROTEIN-RELATED"/>
    <property type="match status" value="1"/>
</dbReference>
<keyword evidence="2 3" id="KW-0040">ANK repeat</keyword>
<keyword evidence="1" id="KW-0677">Repeat</keyword>
<dbReference type="OrthoDB" id="407974at2"/>
<dbReference type="PROSITE" id="PS50088">
    <property type="entry name" value="ANK_REPEAT"/>
    <property type="match status" value="1"/>
</dbReference>
<dbReference type="PROSITE" id="PS50297">
    <property type="entry name" value="ANK_REP_REGION"/>
    <property type="match status" value="1"/>
</dbReference>
<dbReference type="STRING" id="288992.SAMN04488522_101516"/>
<feature type="repeat" description="ANK" evidence="3">
    <location>
        <begin position="113"/>
        <end position="145"/>
    </location>
</feature>
<dbReference type="Proteomes" id="UP000184287">
    <property type="component" value="Unassembled WGS sequence"/>
</dbReference>
<organism evidence="4 5">
    <name type="scientific">Pedobacter caeni</name>
    <dbReference type="NCBI Taxonomy" id="288992"/>
    <lineage>
        <taxon>Bacteria</taxon>
        <taxon>Pseudomonadati</taxon>
        <taxon>Bacteroidota</taxon>
        <taxon>Sphingobacteriia</taxon>
        <taxon>Sphingobacteriales</taxon>
        <taxon>Sphingobacteriaceae</taxon>
        <taxon>Pedobacter</taxon>
    </lineage>
</organism>
<dbReference type="RefSeq" id="WP_073226991.1">
    <property type="nucleotide sequence ID" value="NZ_FQUQ01000001.1"/>
</dbReference>
<protein>
    <submittedName>
        <fullName evidence="4">Ankyrin repeat-containing protein</fullName>
    </submittedName>
</protein>
<dbReference type="PANTHER" id="PTHR24198">
    <property type="entry name" value="ANKYRIN REPEAT AND PROTEIN KINASE DOMAIN-CONTAINING PROTEIN"/>
    <property type="match status" value="1"/>
</dbReference>
<reference evidence="5" key="1">
    <citation type="submission" date="2016-11" db="EMBL/GenBank/DDBJ databases">
        <authorList>
            <person name="Varghese N."/>
            <person name="Submissions S."/>
        </authorList>
    </citation>
    <scope>NUCLEOTIDE SEQUENCE [LARGE SCALE GENOMIC DNA]</scope>
    <source>
        <strain evidence="5">DSM 16990</strain>
    </source>
</reference>
<gene>
    <name evidence="4" type="ORF">SAMN04488522_101516</name>
</gene>
<dbReference type="InterPro" id="IPR036770">
    <property type="entry name" value="Ankyrin_rpt-contain_sf"/>
</dbReference>
<dbReference type="SMART" id="SM00248">
    <property type="entry name" value="ANK"/>
    <property type="match status" value="3"/>
</dbReference>
<evidence type="ECO:0000256" key="1">
    <source>
        <dbReference type="ARBA" id="ARBA00022737"/>
    </source>
</evidence>
<proteinExistence type="predicted"/>
<keyword evidence="5" id="KW-1185">Reference proteome</keyword>
<dbReference type="InterPro" id="IPR002110">
    <property type="entry name" value="Ankyrin_rpt"/>
</dbReference>
<dbReference type="EMBL" id="FQUQ01000001">
    <property type="protein sequence ID" value="SHE54701.1"/>
    <property type="molecule type" value="Genomic_DNA"/>
</dbReference>
<evidence type="ECO:0000256" key="2">
    <source>
        <dbReference type="ARBA" id="ARBA00023043"/>
    </source>
</evidence>
<sequence>MKKLIDNKDYKGIEEALSIHPELANEGLPYDHENTTKAHPLHRLCDGVFSGQYTEEEAIKMAGIFLAHGANIDGNEPAFKQDSPLTAASSLNADQVAFFYMENGASIHHAGCHGGTALHWAAWCGRSKVVKKLIEHGAEVNKRCIDFKSTPLFWAVHALKNGGSDHLTESMECIKILIQNGADKKIPNDDGENICDLLNDEDVMLKELLQCG</sequence>
<evidence type="ECO:0000313" key="5">
    <source>
        <dbReference type="Proteomes" id="UP000184287"/>
    </source>
</evidence>
<name>A0A1M4UCW7_9SPHI</name>
<evidence type="ECO:0000256" key="3">
    <source>
        <dbReference type="PROSITE-ProRule" id="PRU00023"/>
    </source>
</evidence>
<evidence type="ECO:0000313" key="4">
    <source>
        <dbReference type="EMBL" id="SHE54701.1"/>
    </source>
</evidence>